<evidence type="ECO:0000256" key="1">
    <source>
        <dbReference type="SAM" id="SignalP"/>
    </source>
</evidence>
<protein>
    <recommendedName>
        <fullName evidence="4">Molybdenum cofactor biosynthesis protein F N-terminal domain-containing protein</fullName>
    </recommendedName>
</protein>
<feature type="chain" id="PRO_5012498762" description="Molybdenum cofactor biosynthesis protein F N-terminal domain-containing protein" evidence="1">
    <location>
        <begin position="26"/>
        <end position="150"/>
    </location>
</feature>
<dbReference type="AlphaFoldDB" id="A0A1K2I2V2"/>
<keyword evidence="1" id="KW-0732">Signal</keyword>
<feature type="signal peptide" evidence="1">
    <location>
        <begin position="1"/>
        <end position="25"/>
    </location>
</feature>
<proteinExistence type="predicted"/>
<evidence type="ECO:0000313" key="2">
    <source>
        <dbReference type="EMBL" id="SFZ86555.1"/>
    </source>
</evidence>
<evidence type="ECO:0008006" key="4">
    <source>
        <dbReference type="Google" id="ProtNLM"/>
    </source>
</evidence>
<keyword evidence="3" id="KW-1185">Reference proteome</keyword>
<evidence type="ECO:0000313" key="3">
    <source>
        <dbReference type="Proteomes" id="UP000183447"/>
    </source>
</evidence>
<dbReference type="Proteomes" id="UP000183447">
    <property type="component" value="Unassembled WGS sequence"/>
</dbReference>
<organism evidence="2 3">
    <name type="scientific">Devosia enhydra</name>
    <dbReference type="NCBI Taxonomy" id="665118"/>
    <lineage>
        <taxon>Bacteria</taxon>
        <taxon>Pseudomonadati</taxon>
        <taxon>Pseudomonadota</taxon>
        <taxon>Alphaproteobacteria</taxon>
        <taxon>Hyphomicrobiales</taxon>
        <taxon>Devosiaceae</taxon>
        <taxon>Devosia</taxon>
    </lineage>
</organism>
<dbReference type="EMBL" id="FPKU01000003">
    <property type="protein sequence ID" value="SFZ86555.1"/>
    <property type="molecule type" value="Genomic_DNA"/>
</dbReference>
<reference evidence="2 3" key="1">
    <citation type="submission" date="2016-11" db="EMBL/GenBank/DDBJ databases">
        <authorList>
            <person name="Jaros S."/>
            <person name="Januszkiewicz K."/>
            <person name="Wedrychowicz H."/>
        </authorList>
    </citation>
    <scope>NUCLEOTIDE SEQUENCE [LARGE SCALE GENOMIC DNA]</scope>
    <source>
        <strain evidence="2 3">ATCC 23634</strain>
    </source>
</reference>
<sequence length="150" mass="16416">MGDTAMIRMTMLAGLISVMAAPATAKELYCLADASASWAVAEPRVALHDEETLGRAEFWVETETGDWRYRTVGSAALYSDGASLTVLADGEGYRQHWVGIEDHGGFASLRIALSRDPMRFVFADRDGGLEFGTCVQTQGREFFNGVERTQ</sequence>
<accession>A0A1K2I2V2</accession>
<gene>
    <name evidence="2" type="ORF">SAMN02983003_3739</name>
</gene>
<dbReference type="STRING" id="665118.SAMN02983003_3739"/>
<name>A0A1K2I2V2_9HYPH</name>